<keyword evidence="5" id="KW-0798">TonB box</keyword>
<dbReference type="Gene3D" id="2.170.130.10">
    <property type="entry name" value="TonB-dependent receptor, plug domain"/>
    <property type="match status" value="1"/>
</dbReference>
<keyword evidence="4" id="KW-0732">Signal</keyword>
<name>A0A381NJ47_9ZZZZ</name>
<dbReference type="GO" id="GO:0044718">
    <property type="term" value="P:siderophore transmembrane transport"/>
    <property type="evidence" value="ECO:0007669"/>
    <property type="project" value="TreeGrafter"/>
</dbReference>
<evidence type="ECO:0000256" key="1">
    <source>
        <dbReference type="ARBA" id="ARBA00004571"/>
    </source>
</evidence>
<evidence type="ECO:0000256" key="6">
    <source>
        <dbReference type="ARBA" id="ARBA00023136"/>
    </source>
</evidence>
<evidence type="ECO:0000313" key="10">
    <source>
        <dbReference type="EMBL" id="SUZ53888.1"/>
    </source>
</evidence>
<feature type="non-terminal residue" evidence="10">
    <location>
        <position position="1"/>
    </location>
</feature>
<dbReference type="AlphaFoldDB" id="A0A381NJ47"/>
<dbReference type="InterPro" id="IPR037066">
    <property type="entry name" value="Plug_dom_sf"/>
</dbReference>
<accession>A0A381NJ47</accession>
<comment type="subcellular location">
    <subcellularLocation>
        <location evidence="1">Cell outer membrane</location>
        <topology evidence="1">Multi-pass membrane protein</topology>
    </subcellularLocation>
</comment>
<dbReference type="PROSITE" id="PS52016">
    <property type="entry name" value="TONB_DEPENDENT_REC_3"/>
    <property type="match status" value="1"/>
</dbReference>
<keyword evidence="2" id="KW-0813">Transport</keyword>
<dbReference type="GO" id="GO:0015344">
    <property type="term" value="F:siderophore uptake transmembrane transporter activity"/>
    <property type="evidence" value="ECO:0007669"/>
    <property type="project" value="TreeGrafter"/>
</dbReference>
<keyword evidence="3" id="KW-0812">Transmembrane</keyword>
<sequence>VYVVDNNKEPIYNVSFYKKDLSKGIFSNFNGEVDLSIFENRDSIIIQHPTFDSTIKIKSEIVKQKNIILFEKIISIDEIVFSVNKWSENLSDVSNKILNLSEKKIKELSPQTSADLLEKTGEVFVQKSQLGGGSPMIRGFSANRILLSLDEIRMNNAIFRSGNIHNIISIDPNILEGVEILYGPASVMYGSDAIGGAINFKIKDPKFSIDNKIKINGSQNIQYNSSSKSKHYNLFLNIGLKKIASMTSFSFNNFNDLRSGSKRKNKYKNFGKRTEYVKRNYIENIDEIIKNTNHNIQKFSNYSQNNFIQKINYKINDDINLIYGLYYSKSSNIPRYDRLTLYDDLLTPKYAEWYYGPNLFLMNKIELNYFIKNKFFDAFKLNISKQNIEESRISRKFNDLYIKNRIEKVNVHSLNLDFDKKINGKEFFYGYELYTNKINSNAFEKNITTNEEEKISTRYPDGGTNFLINSIYLSYKKINKNLNYNFGIRGTKANLKSKISSDFFNFPFSEIEINTSSISGSFGLIYNYSKNSSLKFLYSNGFRSPNLDDVGKIFDSEPGNIIVPNTELNPEYANNFEINFISRKKSIEFNGSIYYTNLNNAIIRSNGTFNGIDSIMYDGSLSKVQTLKNSGKAYVFGFSYMINYKINNNLNLKSSVSFNQSKDLSTKLPLRHSSPIFGQTSINFTKRNIKVSYYINYNGKKDISNFSPSELNKLYLYTKDGSPAWLTNNISFIYNINYLAKINFSCENVFDIHYRSYSSGISAPGRNFNIGLNMSF</sequence>
<dbReference type="InterPro" id="IPR041700">
    <property type="entry name" value="OMP_b-brl_3"/>
</dbReference>
<dbReference type="InterPro" id="IPR010917">
    <property type="entry name" value="TonB_rcpt_CS"/>
</dbReference>
<dbReference type="PANTHER" id="PTHR30069:SF29">
    <property type="entry name" value="HEMOGLOBIN AND HEMOGLOBIN-HAPTOGLOBIN-BINDING PROTEIN 1-RELATED"/>
    <property type="match status" value="1"/>
</dbReference>
<dbReference type="Gene3D" id="2.40.170.20">
    <property type="entry name" value="TonB-dependent receptor, beta-barrel domain"/>
    <property type="match status" value="1"/>
</dbReference>
<dbReference type="InterPro" id="IPR036942">
    <property type="entry name" value="Beta-barrel_TonB_sf"/>
</dbReference>
<keyword evidence="6" id="KW-0472">Membrane</keyword>
<dbReference type="PROSITE" id="PS01156">
    <property type="entry name" value="TONB_DEPENDENT_REC_2"/>
    <property type="match status" value="1"/>
</dbReference>
<organism evidence="10">
    <name type="scientific">marine metagenome</name>
    <dbReference type="NCBI Taxonomy" id="408172"/>
    <lineage>
        <taxon>unclassified sequences</taxon>
        <taxon>metagenomes</taxon>
        <taxon>ecological metagenomes</taxon>
    </lineage>
</organism>
<evidence type="ECO:0008006" key="11">
    <source>
        <dbReference type="Google" id="ProtNLM"/>
    </source>
</evidence>
<evidence type="ECO:0000256" key="4">
    <source>
        <dbReference type="ARBA" id="ARBA00022729"/>
    </source>
</evidence>
<evidence type="ECO:0000259" key="9">
    <source>
        <dbReference type="Pfam" id="PF14905"/>
    </source>
</evidence>
<evidence type="ECO:0000256" key="7">
    <source>
        <dbReference type="ARBA" id="ARBA00023237"/>
    </source>
</evidence>
<dbReference type="GO" id="GO:0009279">
    <property type="term" value="C:cell outer membrane"/>
    <property type="evidence" value="ECO:0007669"/>
    <property type="project" value="UniProtKB-SubCell"/>
</dbReference>
<dbReference type="PANTHER" id="PTHR30069">
    <property type="entry name" value="TONB-DEPENDENT OUTER MEMBRANE RECEPTOR"/>
    <property type="match status" value="1"/>
</dbReference>
<evidence type="ECO:0000256" key="2">
    <source>
        <dbReference type="ARBA" id="ARBA00022448"/>
    </source>
</evidence>
<feature type="domain" description="TonB-dependent receptor plug" evidence="8">
    <location>
        <begin position="91"/>
        <end position="197"/>
    </location>
</feature>
<protein>
    <recommendedName>
        <fullName evidence="11">TonB-dependent receptor plug domain-containing protein</fullName>
    </recommendedName>
</protein>
<evidence type="ECO:0000259" key="8">
    <source>
        <dbReference type="Pfam" id="PF07715"/>
    </source>
</evidence>
<dbReference type="InterPro" id="IPR039426">
    <property type="entry name" value="TonB-dep_rcpt-like"/>
</dbReference>
<keyword evidence="7" id="KW-0998">Cell outer membrane</keyword>
<dbReference type="SUPFAM" id="SSF56935">
    <property type="entry name" value="Porins"/>
    <property type="match status" value="1"/>
</dbReference>
<evidence type="ECO:0000256" key="5">
    <source>
        <dbReference type="ARBA" id="ARBA00023077"/>
    </source>
</evidence>
<dbReference type="EMBL" id="UINC01000355">
    <property type="protein sequence ID" value="SUZ53888.1"/>
    <property type="molecule type" value="Genomic_DNA"/>
</dbReference>
<gene>
    <name evidence="10" type="ORF">METZ01_LOCUS6742</name>
</gene>
<dbReference type="Pfam" id="PF14905">
    <property type="entry name" value="OMP_b-brl_3"/>
    <property type="match status" value="1"/>
</dbReference>
<proteinExistence type="predicted"/>
<dbReference type="Pfam" id="PF07715">
    <property type="entry name" value="Plug"/>
    <property type="match status" value="1"/>
</dbReference>
<dbReference type="InterPro" id="IPR012910">
    <property type="entry name" value="Plug_dom"/>
</dbReference>
<evidence type="ECO:0000256" key="3">
    <source>
        <dbReference type="ARBA" id="ARBA00022692"/>
    </source>
</evidence>
<feature type="domain" description="Outer membrane protein beta-barrel" evidence="9">
    <location>
        <begin position="382"/>
        <end position="709"/>
    </location>
</feature>
<reference evidence="10" key="1">
    <citation type="submission" date="2018-05" db="EMBL/GenBank/DDBJ databases">
        <authorList>
            <person name="Lanie J.A."/>
            <person name="Ng W.-L."/>
            <person name="Kazmierczak K.M."/>
            <person name="Andrzejewski T.M."/>
            <person name="Davidsen T.M."/>
            <person name="Wayne K.J."/>
            <person name="Tettelin H."/>
            <person name="Glass J.I."/>
            <person name="Rusch D."/>
            <person name="Podicherti R."/>
            <person name="Tsui H.-C.T."/>
            <person name="Winkler M.E."/>
        </authorList>
    </citation>
    <scope>NUCLEOTIDE SEQUENCE</scope>
</reference>